<dbReference type="AlphaFoldDB" id="A0A4P8XGI7"/>
<dbReference type="CDD" id="cd07377">
    <property type="entry name" value="WHTH_GntR"/>
    <property type="match status" value="1"/>
</dbReference>
<dbReference type="GO" id="GO:0045892">
    <property type="term" value="P:negative regulation of DNA-templated transcription"/>
    <property type="evidence" value="ECO:0007669"/>
    <property type="project" value="TreeGrafter"/>
</dbReference>
<dbReference type="SMART" id="SM00866">
    <property type="entry name" value="UTRA"/>
    <property type="match status" value="1"/>
</dbReference>
<organism evidence="5 6">
    <name type="scientific">Paenibacillus algicola</name>
    <dbReference type="NCBI Taxonomy" id="2565926"/>
    <lineage>
        <taxon>Bacteria</taxon>
        <taxon>Bacillati</taxon>
        <taxon>Bacillota</taxon>
        <taxon>Bacilli</taxon>
        <taxon>Bacillales</taxon>
        <taxon>Paenibacillaceae</taxon>
        <taxon>Paenibacillus</taxon>
    </lineage>
</organism>
<dbReference type="Pfam" id="PF07702">
    <property type="entry name" value="UTRA"/>
    <property type="match status" value="1"/>
</dbReference>
<feature type="domain" description="HTH gntR-type" evidence="4">
    <location>
        <begin position="4"/>
        <end position="72"/>
    </location>
</feature>
<sequence>MNANSKSMQVKQQLMELIDQGVYRVGEQLPSEIQMSKQFQVSRETFRGALKMLEEEGRILVKHGVGTFVIRPLPPIKSTLERLYSSGEMIRSANLTESESMISLTKSPCPEEAAERLGIAAGDAVYILKRIRKANDEPVMLSVNYLPAARFGEGFEQHTFSGSLLKFVEDTLGVTINRADTEIAVPLHIDRNCQQLLQHPHTTVLLLKQLHYDEGNQPVFYSQDYMRNDVFTFHLRRTR</sequence>
<dbReference type="InterPro" id="IPR000524">
    <property type="entry name" value="Tscrpt_reg_HTH_GntR"/>
</dbReference>
<dbReference type="SUPFAM" id="SSF64288">
    <property type="entry name" value="Chorismate lyase-like"/>
    <property type="match status" value="1"/>
</dbReference>
<keyword evidence="1" id="KW-0805">Transcription regulation</keyword>
<evidence type="ECO:0000256" key="3">
    <source>
        <dbReference type="ARBA" id="ARBA00023163"/>
    </source>
</evidence>
<evidence type="ECO:0000256" key="2">
    <source>
        <dbReference type="ARBA" id="ARBA00023125"/>
    </source>
</evidence>
<evidence type="ECO:0000259" key="4">
    <source>
        <dbReference type="PROSITE" id="PS50949"/>
    </source>
</evidence>
<dbReference type="Proteomes" id="UP000300879">
    <property type="component" value="Chromosome"/>
</dbReference>
<dbReference type="GO" id="GO:0003677">
    <property type="term" value="F:DNA binding"/>
    <property type="evidence" value="ECO:0007669"/>
    <property type="project" value="UniProtKB-KW"/>
</dbReference>
<proteinExistence type="predicted"/>
<dbReference type="PANTHER" id="PTHR44846:SF17">
    <property type="entry name" value="GNTR-FAMILY TRANSCRIPTIONAL REGULATOR"/>
    <property type="match status" value="1"/>
</dbReference>
<evidence type="ECO:0000313" key="5">
    <source>
        <dbReference type="EMBL" id="QCT01607.1"/>
    </source>
</evidence>
<dbReference type="InterPro" id="IPR036388">
    <property type="entry name" value="WH-like_DNA-bd_sf"/>
</dbReference>
<dbReference type="GO" id="GO:0003700">
    <property type="term" value="F:DNA-binding transcription factor activity"/>
    <property type="evidence" value="ECO:0007669"/>
    <property type="project" value="InterPro"/>
</dbReference>
<dbReference type="RefSeq" id="WP_233281137.1">
    <property type="nucleotide sequence ID" value="NZ_CP040396.1"/>
</dbReference>
<accession>A0A4P8XGI7</accession>
<dbReference type="PROSITE" id="PS50949">
    <property type="entry name" value="HTH_GNTR"/>
    <property type="match status" value="1"/>
</dbReference>
<keyword evidence="2" id="KW-0238">DNA-binding</keyword>
<dbReference type="Gene3D" id="3.40.1410.10">
    <property type="entry name" value="Chorismate lyase-like"/>
    <property type="match status" value="1"/>
</dbReference>
<evidence type="ECO:0000256" key="1">
    <source>
        <dbReference type="ARBA" id="ARBA00023015"/>
    </source>
</evidence>
<dbReference type="Pfam" id="PF00392">
    <property type="entry name" value="GntR"/>
    <property type="match status" value="1"/>
</dbReference>
<protein>
    <submittedName>
        <fullName evidence="5">GntR family transcriptional regulator</fullName>
    </submittedName>
</protein>
<evidence type="ECO:0000313" key="6">
    <source>
        <dbReference type="Proteomes" id="UP000300879"/>
    </source>
</evidence>
<dbReference type="PANTHER" id="PTHR44846">
    <property type="entry name" value="MANNOSYL-D-GLYCERATE TRANSPORT/METABOLISM SYSTEM REPRESSOR MNGR-RELATED"/>
    <property type="match status" value="1"/>
</dbReference>
<keyword evidence="6" id="KW-1185">Reference proteome</keyword>
<gene>
    <name evidence="5" type="ORF">E6C60_0886</name>
</gene>
<dbReference type="PRINTS" id="PR00035">
    <property type="entry name" value="HTHGNTR"/>
</dbReference>
<dbReference type="SMART" id="SM00345">
    <property type="entry name" value="HTH_GNTR"/>
    <property type="match status" value="1"/>
</dbReference>
<dbReference type="InterPro" id="IPR028978">
    <property type="entry name" value="Chorismate_lyase_/UTRA_dom_sf"/>
</dbReference>
<dbReference type="InterPro" id="IPR036390">
    <property type="entry name" value="WH_DNA-bd_sf"/>
</dbReference>
<dbReference type="Gene3D" id="1.10.10.10">
    <property type="entry name" value="Winged helix-like DNA-binding domain superfamily/Winged helix DNA-binding domain"/>
    <property type="match status" value="1"/>
</dbReference>
<keyword evidence="3" id="KW-0804">Transcription</keyword>
<reference evidence="5 6" key="1">
    <citation type="submission" date="2019-05" db="EMBL/GenBank/DDBJ databases">
        <authorList>
            <person name="Chen C."/>
        </authorList>
    </citation>
    <scope>NUCLEOTIDE SEQUENCE [LARGE SCALE GENOMIC DNA]</scope>
    <source>
        <strain evidence="5 6">HB172198</strain>
    </source>
</reference>
<dbReference type="KEGG" id="palo:E6C60_0886"/>
<name>A0A4P8XGI7_9BACL</name>
<dbReference type="InterPro" id="IPR011663">
    <property type="entry name" value="UTRA"/>
</dbReference>
<dbReference type="EMBL" id="CP040396">
    <property type="protein sequence ID" value="QCT01607.1"/>
    <property type="molecule type" value="Genomic_DNA"/>
</dbReference>
<dbReference type="SUPFAM" id="SSF46785">
    <property type="entry name" value="Winged helix' DNA-binding domain"/>
    <property type="match status" value="1"/>
</dbReference>
<dbReference type="InterPro" id="IPR050679">
    <property type="entry name" value="Bact_HTH_transcr_reg"/>
</dbReference>